<proteinExistence type="predicted"/>
<dbReference type="NCBIfam" id="TIGR04407">
    <property type="entry name" value="LptF_YjgP"/>
    <property type="match status" value="1"/>
</dbReference>
<evidence type="ECO:0000256" key="3">
    <source>
        <dbReference type="ARBA" id="ARBA00022692"/>
    </source>
</evidence>
<keyword evidence="4 6" id="KW-1133">Transmembrane helix</keyword>
<protein>
    <submittedName>
        <fullName evidence="7">LPS export ABC transporter permease LptF</fullName>
    </submittedName>
</protein>
<feature type="transmembrane region" description="Helical" evidence="6">
    <location>
        <begin position="278"/>
        <end position="297"/>
    </location>
</feature>
<evidence type="ECO:0000256" key="2">
    <source>
        <dbReference type="ARBA" id="ARBA00022475"/>
    </source>
</evidence>
<evidence type="ECO:0000256" key="4">
    <source>
        <dbReference type="ARBA" id="ARBA00022989"/>
    </source>
</evidence>
<dbReference type="Proteomes" id="UP001218579">
    <property type="component" value="Unassembled WGS sequence"/>
</dbReference>
<keyword evidence="8" id="KW-1185">Reference proteome</keyword>
<dbReference type="RefSeq" id="WP_272742942.1">
    <property type="nucleotide sequence ID" value="NZ_JAQQKV010000001.1"/>
</dbReference>
<evidence type="ECO:0000313" key="8">
    <source>
        <dbReference type="Proteomes" id="UP001218579"/>
    </source>
</evidence>
<evidence type="ECO:0000256" key="5">
    <source>
        <dbReference type="ARBA" id="ARBA00023136"/>
    </source>
</evidence>
<dbReference type="PANTHER" id="PTHR33529:SF6">
    <property type="entry name" value="YJGP_YJGQ FAMILY PERMEASE"/>
    <property type="match status" value="1"/>
</dbReference>
<dbReference type="InterPro" id="IPR030922">
    <property type="entry name" value="LptF"/>
</dbReference>
<gene>
    <name evidence="7" type="primary">lptF</name>
    <name evidence="7" type="ORF">PQU98_00575</name>
</gene>
<dbReference type="Pfam" id="PF03739">
    <property type="entry name" value="LptF_LptG"/>
    <property type="match status" value="1"/>
</dbReference>
<feature type="transmembrane region" description="Helical" evidence="6">
    <location>
        <begin position="338"/>
        <end position="356"/>
    </location>
</feature>
<evidence type="ECO:0000256" key="1">
    <source>
        <dbReference type="ARBA" id="ARBA00004651"/>
    </source>
</evidence>
<comment type="subcellular location">
    <subcellularLocation>
        <location evidence="1">Cell membrane</location>
        <topology evidence="1">Multi-pass membrane protein</topology>
    </subcellularLocation>
</comment>
<feature type="transmembrane region" description="Helical" evidence="6">
    <location>
        <begin position="309"/>
        <end position="326"/>
    </location>
</feature>
<dbReference type="EMBL" id="JAQQKV010000001">
    <property type="protein sequence ID" value="MDC7674616.1"/>
    <property type="molecule type" value="Genomic_DNA"/>
</dbReference>
<keyword evidence="3 6" id="KW-0812">Transmembrane</keyword>
<evidence type="ECO:0000313" key="7">
    <source>
        <dbReference type="EMBL" id="MDC7674616.1"/>
    </source>
</evidence>
<evidence type="ECO:0000256" key="6">
    <source>
        <dbReference type="SAM" id="Phobius"/>
    </source>
</evidence>
<dbReference type="InterPro" id="IPR005495">
    <property type="entry name" value="LptG/LptF_permease"/>
</dbReference>
<feature type="transmembrane region" description="Helical" evidence="6">
    <location>
        <begin position="12"/>
        <end position="32"/>
    </location>
</feature>
<feature type="transmembrane region" description="Helical" evidence="6">
    <location>
        <begin position="103"/>
        <end position="121"/>
    </location>
</feature>
<feature type="transmembrane region" description="Helical" evidence="6">
    <location>
        <begin position="52"/>
        <end position="77"/>
    </location>
</feature>
<dbReference type="PANTHER" id="PTHR33529">
    <property type="entry name" value="SLR0882 PROTEIN-RELATED"/>
    <property type="match status" value="1"/>
</dbReference>
<accession>A0ABT5HED2</accession>
<organism evidence="7 8">
    <name type="scientific">Asticcacaulis machinosus</name>
    <dbReference type="NCBI Taxonomy" id="2984211"/>
    <lineage>
        <taxon>Bacteria</taxon>
        <taxon>Pseudomonadati</taxon>
        <taxon>Pseudomonadota</taxon>
        <taxon>Alphaproteobacteria</taxon>
        <taxon>Caulobacterales</taxon>
        <taxon>Caulobacteraceae</taxon>
        <taxon>Asticcacaulis</taxon>
    </lineage>
</organism>
<keyword evidence="2" id="KW-1003">Cell membrane</keyword>
<name>A0ABT5HED2_9CAUL</name>
<sequence>MRTVERYISRQLRFPVIAAILALTAVAMLSQSLNQLDVIVERGQSAWVLLKITFLALPQLTSLVFPIAIFVGTLVALNRLHNEHEIVACYASGMSLWRIASPVLRLGVYITMLSLAVNLFIQPAASRLMRQELYAVKTDLASSLIREGDFSTTQSGLTIYVQRIDQNGLLRQIFIRTPGGDGMDRTYSAKEGRILRKDGTSSLVMRKGSMQQVSDKGVLNHLTFEEYAFDITNYFSSDDFLHYKESDRWMHELFYPNMAMDWERGNWKKLFAEGHSRLASPLYNIAFVMLATLGVLGGRFSRSGYTKRIMIVSAIAAGVRILGFGVEAACNNSAGMNFMQYLVPLALIFMCAKAIYKNDRVKGAKSSTQLVELSPLSSGGQSR</sequence>
<keyword evidence="5 6" id="KW-0472">Membrane</keyword>
<reference evidence="7 8" key="1">
    <citation type="submission" date="2023-01" db="EMBL/GenBank/DDBJ databases">
        <title>Novel species of the genus Asticcacaulis isolated from rivers.</title>
        <authorList>
            <person name="Lu H."/>
        </authorList>
    </citation>
    <scope>NUCLEOTIDE SEQUENCE [LARGE SCALE GENOMIC DNA]</scope>
    <source>
        <strain evidence="7 8">LKC15W</strain>
    </source>
</reference>
<comment type="caution">
    <text evidence="7">The sequence shown here is derived from an EMBL/GenBank/DDBJ whole genome shotgun (WGS) entry which is preliminary data.</text>
</comment>